<sequence length="67" mass="7427">MGSGAVEQFDAPRASWPAVIQRNADFGDRLETIDRRLSSNQLEGKSPFAMELIAVCYRNAWQAPASE</sequence>
<proteinExistence type="predicted"/>
<protein>
    <submittedName>
        <fullName evidence="1">Uncharacterized protein</fullName>
    </submittedName>
</protein>
<reference evidence="1 2" key="1">
    <citation type="submission" date="2017-03" db="EMBL/GenBank/DDBJ databases">
        <title>Whole genome sequences of fourteen strains of Bradyrhizobium canariense and one strain of Bradyrhizobium japonicum isolated from Lupinus (Papilionoideae: Genisteae) species in Algeria.</title>
        <authorList>
            <person name="Crovadore J."/>
            <person name="Chekireb D."/>
            <person name="Brachmann A."/>
            <person name="Chablais R."/>
            <person name="Cochard B."/>
            <person name="Lefort F."/>
        </authorList>
    </citation>
    <scope>NUCLEOTIDE SEQUENCE [LARGE SCALE GENOMIC DNA]</scope>
    <source>
        <strain evidence="1 2">UBMA197</strain>
    </source>
</reference>
<organism evidence="1 2">
    <name type="scientific">Bradyrhizobium japonicum</name>
    <dbReference type="NCBI Taxonomy" id="375"/>
    <lineage>
        <taxon>Bacteria</taxon>
        <taxon>Pseudomonadati</taxon>
        <taxon>Pseudomonadota</taxon>
        <taxon>Alphaproteobacteria</taxon>
        <taxon>Hyphomicrobiales</taxon>
        <taxon>Nitrobacteraceae</taxon>
        <taxon>Bradyrhizobium</taxon>
    </lineage>
</organism>
<gene>
    <name evidence="1" type="ORF">BSZ19_14300</name>
</gene>
<comment type="caution">
    <text evidence="1">The sequence shown here is derived from an EMBL/GenBank/DDBJ whole genome shotgun (WGS) entry which is preliminary data.</text>
</comment>
<evidence type="ECO:0000313" key="2">
    <source>
        <dbReference type="Proteomes" id="UP000193335"/>
    </source>
</evidence>
<dbReference type="AlphaFoldDB" id="A0A1Y2JR42"/>
<name>A0A1Y2JR42_BRAJP</name>
<dbReference type="EMBL" id="NAFL01000238">
    <property type="protein sequence ID" value="OSJ33782.1"/>
    <property type="molecule type" value="Genomic_DNA"/>
</dbReference>
<accession>A0A1Y2JR42</accession>
<dbReference type="Proteomes" id="UP000193335">
    <property type="component" value="Unassembled WGS sequence"/>
</dbReference>
<evidence type="ECO:0000313" key="1">
    <source>
        <dbReference type="EMBL" id="OSJ33782.1"/>
    </source>
</evidence>